<evidence type="ECO:0000313" key="5">
    <source>
        <dbReference type="Proteomes" id="UP000298324"/>
    </source>
</evidence>
<dbReference type="Gene3D" id="3.40.50.11780">
    <property type="match status" value="2"/>
</dbReference>
<gene>
    <name evidence="4" type="ORF">Psch_01432</name>
</gene>
<dbReference type="PANTHER" id="PTHR35861">
    <property type="match status" value="1"/>
</dbReference>
<dbReference type="AlphaFoldDB" id="A0A4Y7RHT7"/>
<evidence type="ECO:0000259" key="2">
    <source>
        <dbReference type="Pfam" id="PF04984"/>
    </source>
</evidence>
<evidence type="ECO:0000313" key="4">
    <source>
        <dbReference type="EMBL" id="TEB07877.1"/>
    </source>
</evidence>
<feature type="domain" description="Tail sheath protein C-terminal" evidence="3">
    <location>
        <begin position="596"/>
        <end position="701"/>
    </location>
</feature>
<evidence type="ECO:0000256" key="1">
    <source>
        <dbReference type="ARBA" id="ARBA00008005"/>
    </source>
</evidence>
<dbReference type="Proteomes" id="UP000298324">
    <property type="component" value="Unassembled WGS sequence"/>
</dbReference>
<organism evidence="4 5">
    <name type="scientific">Pelotomaculum schinkii</name>
    <dbReference type="NCBI Taxonomy" id="78350"/>
    <lineage>
        <taxon>Bacteria</taxon>
        <taxon>Bacillati</taxon>
        <taxon>Bacillota</taxon>
        <taxon>Clostridia</taxon>
        <taxon>Eubacteriales</taxon>
        <taxon>Desulfotomaculaceae</taxon>
        <taxon>Pelotomaculum</taxon>
    </lineage>
</organism>
<reference evidence="4 5" key="1">
    <citation type="journal article" date="2018" name="Environ. Microbiol.">
        <title>Novel energy conservation strategies and behaviour of Pelotomaculum schinkii driving syntrophic propionate catabolism.</title>
        <authorList>
            <person name="Hidalgo-Ahumada C.A.P."/>
            <person name="Nobu M.K."/>
            <person name="Narihiro T."/>
            <person name="Tamaki H."/>
            <person name="Liu W.T."/>
            <person name="Kamagata Y."/>
            <person name="Stams A.J.M."/>
            <person name="Imachi H."/>
            <person name="Sousa D.Z."/>
        </authorList>
    </citation>
    <scope>NUCLEOTIDE SEQUENCE [LARGE SCALE GENOMIC DNA]</scope>
    <source>
        <strain evidence="4 5">HH</strain>
    </source>
</reference>
<keyword evidence="5" id="KW-1185">Reference proteome</keyword>
<dbReference type="InterPro" id="IPR035089">
    <property type="entry name" value="Phage_sheath_subtilisin"/>
</dbReference>
<dbReference type="PANTHER" id="PTHR35861:SF1">
    <property type="entry name" value="PHAGE TAIL SHEATH PROTEIN"/>
    <property type="match status" value="1"/>
</dbReference>
<evidence type="ECO:0000259" key="3">
    <source>
        <dbReference type="Pfam" id="PF17482"/>
    </source>
</evidence>
<comment type="similarity">
    <text evidence="1">Belongs to the myoviridae tail sheath protein family.</text>
</comment>
<dbReference type="EMBL" id="QFGA01000001">
    <property type="protein sequence ID" value="TEB07877.1"/>
    <property type="molecule type" value="Genomic_DNA"/>
</dbReference>
<sequence>MSYNIGLNIVETDGRATPSIQPAQTSVAAFMILSDRGAPGEVFQVVNWSQFKEHFGSFKAGANGAYALQGFFDNGGTMAYVTRLVNKTGAAVEAVCASVTGTPKNPLALTEGLQLQLKIDRGAESAVSFNAKTPAMLDGSLAGPLPNDTDLDLTLEVNGQLKASYTFVGQDFPNGFDKATLEEIVAVLNREFMGIQAFVIKDENTKLCVRTDLKGANASLKAGGKLAGILKFPTDLVKGAGNITNMGTVDLMEAVEAICDGLKTTGLRAILSPDGKQIVISHTMPGKAHTVQVVNNTSNTFGFDTNVHEGEDVIAAVAASAALGSLTVKAGYMGKEDPGAWGTDLAVEITKNNENNNHFDLGVYYGKEKVEVWEVEDAQNAASVINNVSSGSKFIMIQSPASGTLSVAPLTPLTNGSDDNLSQDHVKSQVRDAKEFFNTYDVQLVCCPESSEPEVVSDLLTYCEKRGDCMFVGHTPVGAKGSAVKDYGKKFRGDKVYGALYFPWIRVYDPLDPLGHKPKFIPPTGHVLGVYARTERERGIWKAPAGNAARINGALDVQYSITDTEHTDMVKNGSVNAVRFISGQGIVIDSSRTLSTSTLWLYVNVRLLFNFVKSSLRSGLRWVVQEPNNDALWNKIKYNSVTPFLMGLWRQGAFGPGAPEQVFTVKVDAENNPPANIQQGILTVEVYFYPSRPAETIIITVGQQEGGATAGEK</sequence>
<dbReference type="Pfam" id="PF17482">
    <property type="entry name" value="Phage_sheath_1C"/>
    <property type="match status" value="1"/>
</dbReference>
<dbReference type="InterPro" id="IPR052042">
    <property type="entry name" value="Tail_sheath_structural"/>
</dbReference>
<dbReference type="InterPro" id="IPR020287">
    <property type="entry name" value="Tail_sheath_C"/>
</dbReference>
<feature type="domain" description="Tail sheath protein subtilisin-like" evidence="2">
    <location>
        <begin position="432"/>
        <end position="593"/>
    </location>
</feature>
<protein>
    <submittedName>
        <fullName evidence="4">Phage tail sheath protein</fullName>
    </submittedName>
</protein>
<dbReference type="Pfam" id="PF04984">
    <property type="entry name" value="Phage_sheath_1"/>
    <property type="match status" value="1"/>
</dbReference>
<name>A0A4Y7RHT7_9FIRM</name>
<comment type="caution">
    <text evidence="4">The sequence shown here is derived from an EMBL/GenBank/DDBJ whole genome shotgun (WGS) entry which is preliminary data.</text>
</comment>
<accession>A0A4Y7RHT7</accession>
<proteinExistence type="inferred from homology"/>
<dbReference type="RefSeq" id="WP_190239659.1">
    <property type="nucleotide sequence ID" value="NZ_QFGA01000001.1"/>
</dbReference>